<dbReference type="Proteomes" id="UP001164746">
    <property type="component" value="Chromosome 3"/>
</dbReference>
<evidence type="ECO:0000256" key="1">
    <source>
        <dbReference type="SAM" id="MobiDB-lite"/>
    </source>
</evidence>
<keyword evidence="2" id="KW-0812">Transmembrane</keyword>
<evidence type="ECO:0000313" key="4">
    <source>
        <dbReference type="Proteomes" id="UP001164746"/>
    </source>
</evidence>
<name>A0ABY7DYA6_MYAAR</name>
<feature type="region of interest" description="Disordered" evidence="1">
    <location>
        <begin position="89"/>
        <end position="108"/>
    </location>
</feature>
<feature type="non-terminal residue" evidence="3">
    <location>
        <position position="1"/>
    </location>
</feature>
<gene>
    <name evidence="3" type="ORF">MAR_024278</name>
</gene>
<accession>A0ABY7DYA6</accession>
<evidence type="ECO:0000256" key="2">
    <source>
        <dbReference type="SAM" id="Phobius"/>
    </source>
</evidence>
<organism evidence="3 4">
    <name type="scientific">Mya arenaria</name>
    <name type="common">Soft-shell clam</name>
    <dbReference type="NCBI Taxonomy" id="6604"/>
    <lineage>
        <taxon>Eukaryota</taxon>
        <taxon>Metazoa</taxon>
        <taxon>Spiralia</taxon>
        <taxon>Lophotrochozoa</taxon>
        <taxon>Mollusca</taxon>
        <taxon>Bivalvia</taxon>
        <taxon>Autobranchia</taxon>
        <taxon>Heteroconchia</taxon>
        <taxon>Euheterodonta</taxon>
        <taxon>Imparidentia</taxon>
        <taxon>Neoheterodontei</taxon>
        <taxon>Myida</taxon>
        <taxon>Myoidea</taxon>
        <taxon>Myidae</taxon>
        <taxon>Mya</taxon>
    </lineage>
</organism>
<keyword evidence="2" id="KW-0472">Membrane</keyword>
<reference evidence="3" key="1">
    <citation type="submission" date="2022-11" db="EMBL/GenBank/DDBJ databases">
        <title>Centuries of genome instability and evolution in soft-shell clam transmissible cancer (bioRxiv).</title>
        <authorList>
            <person name="Hart S.F.M."/>
            <person name="Yonemitsu M.A."/>
            <person name="Giersch R.M."/>
            <person name="Beal B.F."/>
            <person name="Arriagada G."/>
            <person name="Davis B.W."/>
            <person name="Ostrander E.A."/>
            <person name="Goff S.P."/>
            <person name="Metzger M.J."/>
        </authorList>
    </citation>
    <scope>NUCLEOTIDE SEQUENCE</scope>
    <source>
        <strain evidence="3">MELC-2E11</strain>
        <tissue evidence="3">Siphon/mantle</tissue>
    </source>
</reference>
<evidence type="ECO:0000313" key="3">
    <source>
        <dbReference type="EMBL" id="WAQ99905.1"/>
    </source>
</evidence>
<feature type="transmembrane region" description="Helical" evidence="2">
    <location>
        <begin position="27"/>
        <end position="47"/>
    </location>
</feature>
<proteinExistence type="predicted"/>
<keyword evidence="4" id="KW-1185">Reference proteome</keyword>
<keyword evidence="2" id="KW-1133">Transmembrane helix</keyword>
<protein>
    <submittedName>
        <fullName evidence="3">Uncharacterized protein</fullName>
    </submittedName>
</protein>
<sequence length="244" mass="27628">MGMRFSIQNCNTIGPVHFWRMVMKRHAFRFVCFLGFGAVVICLYSAIRTEQWPDLSKLRFSYADPPLKLFTVQPFVKFNDNLAKPNVSRTMVHSGKGKTRKSSIYAGNDTSLPRNANANINFSFKVLTNPEILSQTADATFTSKVNGKVKVIIILAYMHTGSTYLGDVLHQLPGSFYEYEPLRSLQQASRYRDAITFMNGSRKQLQRGKAVAYQLAAKAVEHMVTCNHRNLDYGTLLHAFRSIS</sequence>
<dbReference type="EMBL" id="CP111014">
    <property type="protein sequence ID" value="WAQ99905.1"/>
    <property type="molecule type" value="Genomic_DNA"/>
</dbReference>